<proteinExistence type="predicted"/>
<name>A0A7X6FU55_9HYPH</name>
<dbReference type="AlphaFoldDB" id="A0A7X6FU55"/>
<dbReference type="Gene3D" id="3.10.350.10">
    <property type="entry name" value="LysM domain"/>
    <property type="match status" value="1"/>
</dbReference>
<dbReference type="InterPro" id="IPR018392">
    <property type="entry name" value="LysM"/>
</dbReference>
<protein>
    <submittedName>
        <fullName evidence="3">SH3 domain-containing protein</fullName>
    </submittedName>
</protein>
<evidence type="ECO:0000313" key="4">
    <source>
        <dbReference type="Proteomes" id="UP000558475"/>
    </source>
</evidence>
<evidence type="ECO:0000256" key="1">
    <source>
        <dbReference type="SAM" id="MobiDB-lite"/>
    </source>
</evidence>
<accession>A0A7X6FU55</accession>
<gene>
    <name evidence="3" type="ORF">HGG76_25735</name>
</gene>
<feature type="region of interest" description="Disordered" evidence="1">
    <location>
        <begin position="1"/>
        <end position="40"/>
    </location>
</feature>
<dbReference type="Proteomes" id="UP000558475">
    <property type="component" value="Unassembled WGS sequence"/>
</dbReference>
<organism evidence="3 4">
    <name type="scientific">Brucella tritici</name>
    <dbReference type="NCBI Taxonomy" id="94626"/>
    <lineage>
        <taxon>Bacteria</taxon>
        <taxon>Pseudomonadati</taxon>
        <taxon>Pseudomonadota</taxon>
        <taxon>Alphaproteobacteria</taxon>
        <taxon>Hyphomicrobiales</taxon>
        <taxon>Brucellaceae</taxon>
        <taxon>Brucella/Ochrobactrum group</taxon>
        <taxon>Brucella</taxon>
    </lineage>
</organism>
<feature type="domain" description="LysM" evidence="2">
    <location>
        <begin position="91"/>
        <end position="137"/>
    </location>
</feature>
<dbReference type="InterPro" id="IPR036779">
    <property type="entry name" value="LysM_dom_sf"/>
</dbReference>
<reference evidence="3 4" key="1">
    <citation type="submission" date="2020-04" db="EMBL/GenBank/DDBJ databases">
        <title>Whole genome sequencing of clinical and environmental type strains of Ochrobactrum.</title>
        <authorList>
            <person name="Dharne M."/>
        </authorList>
    </citation>
    <scope>NUCLEOTIDE SEQUENCE [LARGE SCALE GENOMIC DNA]</scope>
    <source>
        <strain evidence="3 4">DSM 13340</strain>
    </source>
</reference>
<evidence type="ECO:0000313" key="3">
    <source>
        <dbReference type="EMBL" id="NKW11125.1"/>
    </source>
</evidence>
<evidence type="ECO:0000259" key="2">
    <source>
        <dbReference type="PROSITE" id="PS51782"/>
    </source>
</evidence>
<dbReference type="PROSITE" id="PS51782">
    <property type="entry name" value="LYSM"/>
    <property type="match status" value="1"/>
</dbReference>
<dbReference type="EMBL" id="JAAXZB010000003">
    <property type="protein sequence ID" value="NKW11125.1"/>
    <property type="molecule type" value="Genomic_DNA"/>
</dbReference>
<dbReference type="Gene3D" id="2.30.30.40">
    <property type="entry name" value="SH3 Domains"/>
    <property type="match status" value="1"/>
</dbReference>
<comment type="caution">
    <text evidence="3">The sequence shown here is derived from an EMBL/GenBank/DDBJ whole genome shotgun (WGS) entry which is preliminary data.</text>
</comment>
<sequence>MVIAPDGLNIRQVPDPNGEKLGTLRPGSLIDEEGNRQTDGEGNQWVKMTGFNEEGTLRTGWVLADQVALHPSGDQNNQGRFNPELDNQGYTAIVVDTGDNIVVIAKTNNRDVAETVALNLGHITDPSLIFKGDRVYLPTQAVS</sequence>